<dbReference type="AlphaFoldDB" id="A0A9Q1H1Q5"/>
<comment type="caution">
    <text evidence="1">The sequence shown here is derived from an EMBL/GenBank/DDBJ whole genome shotgun (WGS) entry which is preliminary data.</text>
</comment>
<sequence>MPFPFVDPSLGYHASAAYLRQLLDRIEQDIIMPIVISSTEATPFRELLEVVVGTYNEELHKKGKRLDFGDDSTRWAYVYVFLMRHSHLVHTALVSMIPFTQKFAIWQNIPQLRMVAIGGGPGSDVLGFALFLKTLGITSNFHATIIDRCNEWKKTWASLRDRTQDLPISQVDFISEDLTSDGLSSHAREAIKHAHLITLVKVISSISAFIITKPVPQRLAFLETVTPGTYVLYIDNSVGPHTDLFMETIQYARLGFKLVNAFTNDVEFPLGPSSNQPLVEWLSFYPAKCGMNNFILLQKVC</sequence>
<accession>A0A9Q1H1Q5</accession>
<gene>
    <name evidence="1" type="ORF">HOLleu_25220</name>
</gene>
<evidence type="ECO:0000313" key="1">
    <source>
        <dbReference type="EMBL" id="KAJ8031872.1"/>
    </source>
</evidence>
<dbReference type="OrthoDB" id="6416765at2759"/>
<dbReference type="EMBL" id="JAIZAY010000012">
    <property type="protein sequence ID" value="KAJ8031872.1"/>
    <property type="molecule type" value="Genomic_DNA"/>
</dbReference>
<evidence type="ECO:0000313" key="2">
    <source>
        <dbReference type="Proteomes" id="UP001152320"/>
    </source>
</evidence>
<keyword evidence="2" id="KW-1185">Reference proteome</keyword>
<organism evidence="1 2">
    <name type="scientific">Holothuria leucospilota</name>
    <name type="common">Black long sea cucumber</name>
    <name type="synonym">Mertensiothuria leucospilota</name>
    <dbReference type="NCBI Taxonomy" id="206669"/>
    <lineage>
        <taxon>Eukaryota</taxon>
        <taxon>Metazoa</taxon>
        <taxon>Echinodermata</taxon>
        <taxon>Eleutherozoa</taxon>
        <taxon>Echinozoa</taxon>
        <taxon>Holothuroidea</taxon>
        <taxon>Aspidochirotacea</taxon>
        <taxon>Aspidochirotida</taxon>
        <taxon>Holothuriidae</taxon>
        <taxon>Holothuria</taxon>
    </lineage>
</organism>
<reference evidence="1" key="1">
    <citation type="submission" date="2021-10" db="EMBL/GenBank/DDBJ databases">
        <title>Tropical sea cucumber genome reveals ecological adaptation and Cuvierian tubules defense mechanism.</title>
        <authorList>
            <person name="Chen T."/>
        </authorList>
    </citation>
    <scope>NUCLEOTIDE SEQUENCE</scope>
    <source>
        <strain evidence="1">Nanhai2018</strain>
        <tissue evidence="1">Muscle</tissue>
    </source>
</reference>
<dbReference type="Proteomes" id="UP001152320">
    <property type="component" value="Chromosome 12"/>
</dbReference>
<name>A0A9Q1H1Q5_HOLLE</name>
<proteinExistence type="predicted"/>
<protein>
    <submittedName>
        <fullName evidence="1">Uncharacterized protein</fullName>
    </submittedName>
</protein>